<dbReference type="RefSeq" id="WP_353947849.1">
    <property type="nucleotide sequence ID" value="NZ_CP159510.1"/>
</dbReference>
<reference evidence="1" key="1">
    <citation type="submission" date="2024-06" db="EMBL/GenBank/DDBJ databases">
        <authorList>
            <person name="Fan A."/>
            <person name="Zhang F.Y."/>
            <person name="Zhang L."/>
        </authorList>
    </citation>
    <scope>NUCLEOTIDE SEQUENCE</scope>
    <source>
        <strain evidence="1">Y61</strain>
    </source>
</reference>
<dbReference type="EMBL" id="CP159510">
    <property type="protein sequence ID" value="XCJ16267.1"/>
    <property type="molecule type" value="Genomic_DNA"/>
</dbReference>
<proteinExistence type="predicted"/>
<accession>A0AAU8IDE8</accession>
<dbReference type="InterPro" id="IPR011009">
    <property type="entry name" value="Kinase-like_dom_sf"/>
</dbReference>
<dbReference type="Gene3D" id="3.90.1200.10">
    <property type="match status" value="1"/>
</dbReference>
<name>A0AAU8IDE8_9BACL</name>
<dbReference type="SUPFAM" id="SSF56112">
    <property type="entry name" value="Protein kinase-like (PK-like)"/>
    <property type="match status" value="1"/>
</dbReference>
<dbReference type="PANTHER" id="PTHR39179:SF1">
    <property type="entry name" value="SPORE COAT PROTEIN I"/>
    <property type="match status" value="1"/>
</dbReference>
<dbReference type="Gene3D" id="3.30.200.20">
    <property type="entry name" value="Phosphorylase Kinase, domain 1"/>
    <property type="match status" value="1"/>
</dbReference>
<protein>
    <submittedName>
        <fullName evidence="1">CotS family spore coat protein</fullName>
    </submittedName>
</protein>
<evidence type="ECO:0000313" key="1">
    <source>
        <dbReference type="EMBL" id="XCJ16267.1"/>
    </source>
</evidence>
<gene>
    <name evidence="1" type="ORF">ABNN70_11310</name>
</gene>
<sequence length="356" mass="41511">MIDEQYKKRIEQNHKDLLGVLQHYPVEPGKITLLPSRGGRSKWLIETDKGNMFLRLETINPKRMLFIAGAHWYLQQKGFPIAKLIPTRNGGLCLSGGNHIYLMTEANEGKGVQYYEREEIMKTMGFIGAFHKASVGYSPVKGSKKRTRIGKWKKLYQWKIQELESNMKLAMAADANDTFSQLFIEHADQMLKRGKEALKELDQPAFSDWTRETMESGMFCQQDFTMARMIMKDNQVFMKDLHSITIDLPARDLRILMNKVMKKLSVWDRDLAYDMLQAYDQVFPLKKEYYQVLLTDLKFPHLFCGLAHKYYLEQKKSWGDEKYLMYLRNIIAVEQSKQAFLADFDQLISRVKGGVS</sequence>
<organism evidence="1">
    <name type="scientific">Sporolactobacillus sp. Y61</name>
    <dbReference type="NCBI Taxonomy" id="3160863"/>
    <lineage>
        <taxon>Bacteria</taxon>
        <taxon>Bacillati</taxon>
        <taxon>Bacillota</taxon>
        <taxon>Bacilli</taxon>
        <taxon>Bacillales</taxon>
        <taxon>Sporolactobacillaceae</taxon>
        <taxon>Sporolactobacillus</taxon>
    </lineage>
</organism>
<dbReference type="GO" id="GO:0042601">
    <property type="term" value="C:endospore-forming forespore"/>
    <property type="evidence" value="ECO:0007669"/>
    <property type="project" value="TreeGrafter"/>
</dbReference>
<keyword evidence="1" id="KW-0167">Capsid protein</keyword>
<dbReference type="NCBIfam" id="TIGR02906">
    <property type="entry name" value="spore_CotS"/>
    <property type="match status" value="1"/>
</dbReference>
<keyword evidence="1" id="KW-0946">Virion</keyword>
<dbReference type="InterPro" id="IPR047175">
    <property type="entry name" value="CotS-like"/>
</dbReference>
<dbReference type="InterPro" id="IPR014255">
    <property type="entry name" value="Spore_coat_CotS"/>
</dbReference>
<dbReference type="AlphaFoldDB" id="A0AAU8IDE8"/>
<dbReference type="PANTHER" id="PTHR39179">
    <property type="entry name" value="SPORE COAT PROTEIN I"/>
    <property type="match status" value="1"/>
</dbReference>